<dbReference type="GO" id="GO:0070290">
    <property type="term" value="F:N-acylphosphatidylethanolamine-specific phospholipase D activity"/>
    <property type="evidence" value="ECO:0007669"/>
    <property type="project" value="InterPro"/>
</dbReference>
<dbReference type="EMBL" id="AMWX01000001">
    <property type="protein sequence ID" value="EKO37082.1"/>
    <property type="molecule type" value="Genomic_DNA"/>
</dbReference>
<dbReference type="GO" id="GO:0008270">
    <property type="term" value="F:zinc ion binding"/>
    <property type="evidence" value="ECO:0007669"/>
    <property type="project" value="InterPro"/>
</dbReference>
<keyword evidence="1" id="KW-0732">Signal</keyword>
<evidence type="ECO:0000259" key="2">
    <source>
        <dbReference type="Pfam" id="PF12706"/>
    </source>
</evidence>
<organism evidence="3 4">
    <name type="scientific">SAR86 cluster bacterium SAR86E</name>
    <dbReference type="NCBI Taxonomy" id="1208365"/>
    <lineage>
        <taxon>Bacteria</taxon>
        <taxon>Pseudomonadati</taxon>
        <taxon>Pseudomonadota</taxon>
        <taxon>Gammaproteobacteria</taxon>
        <taxon>SAR86 cluster</taxon>
    </lineage>
</organism>
<dbReference type="Gene3D" id="3.60.15.10">
    <property type="entry name" value="Ribonuclease Z/Hydroxyacylglutathione hydrolase-like"/>
    <property type="match status" value="1"/>
</dbReference>
<evidence type="ECO:0000256" key="1">
    <source>
        <dbReference type="SAM" id="SignalP"/>
    </source>
</evidence>
<dbReference type="InterPro" id="IPR001279">
    <property type="entry name" value="Metallo-B-lactamas"/>
</dbReference>
<reference evidence="3 4" key="1">
    <citation type="submission" date="2012-09" db="EMBL/GenBank/DDBJ databases">
        <authorList>
            <person name="Dupont C.L."/>
            <person name="Rusch D.B."/>
            <person name="Lombardo M.-J."/>
            <person name="Novotny M."/>
            <person name="Yee-Greenbaum J."/>
            <person name="Laskin R."/>
        </authorList>
    </citation>
    <scope>NUCLEOTIDE SEQUENCE [LARGE SCALE GENOMIC DNA]</scope>
    <source>
        <strain evidence="3">SAR86E</strain>
    </source>
</reference>
<dbReference type="GO" id="GO:0005737">
    <property type="term" value="C:cytoplasm"/>
    <property type="evidence" value="ECO:0007669"/>
    <property type="project" value="TreeGrafter"/>
</dbReference>
<sequence>MKNLIALSVITYLCSGYSFAETYKNTNDQQNGKTFGQLMTWVLDGEKSPERIEIETSNQWQELEPDQTNYSVWVGHATYLINNGDINILTDPIFSKRASPIGFAGPKRMIPPVMSLNDLPKIDAVVVSHNHYDHFDIWSLKKLYKLNPETIFMIPVGDKKKLIKAGIKNVVEMNWWESFKVSNTTFHFTPVQHWSKRGLFDRNKSLWGGWFMQTDNLALYHAGDTGYSSDFKTTYERLGAPDYSFIPIGAYDPRWFMKDSHVNPEEAVQIALDLKTTHSFGMHWGTFTLTDEPVLEPPARLDKALIDQNLEPSFFRTPKPGEILQLTK</sequence>
<accession>K6FER8</accession>
<comment type="caution">
    <text evidence="3">The sequence shown here is derived from an EMBL/GenBank/DDBJ whole genome shotgun (WGS) entry which is preliminary data.</text>
</comment>
<dbReference type="PATRIC" id="fig|1208365.4.peg.237"/>
<dbReference type="InterPro" id="IPR024884">
    <property type="entry name" value="NAPE-PLD"/>
</dbReference>
<evidence type="ECO:0000313" key="3">
    <source>
        <dbReference type="EMBL" id="EKO37082.1"/>
    </source>
</evidence>
<protein>
    <submittedName>
        <fullName evidence="3">Beta-lactamase family protein</fullName>
    </submittedName>
</protein>
<dbReference type="Proteomes" id="UP000010310">
    <property type="component" value="Unassembled WGS sequence"/>
</dbReference>
<dbReference type="SUPFAM" id="SSF56281">
    <property type="entry name" value="Metallo-hydrolase/oxidoreductase"/>
    <property type="match status" value="1"/>
</dbReference>
<keyword evidence="4" id="KW-1185">Reference proteome</keyword>
<dbReference type="PANTHER" id="PTHR15032">
    <property type="entry name" value="N-ACYL-PHOSPHATIDYLETHANOLAMINE-HYDROLYZING PHOSPHOLIPASE D"/>
    <property type="match status" value="1"/>
</dbReference>
<name>K6FER8_9GAMM</name>
<dbReference type="STRING" id="1208365.B273_0234"/>
<feature type="domain" description="Metallo-beta-lactamase" evidence="2">
    <location>
        <begin position="87"/>
        <end position="284"/>
    </location>
</feature>
<feature type="signal peptide" evidence="1">
    <location>
        <begin position="1"/>
        <end position="20"/>
    </location>
</feature>
<proteinExistence type="predicted"/>
<dbReference type="PANTHER" id="PTHR15032:SF4">
    <property type="entry name" value="N-ACYL-PHOSPHATIDYLETHANOLAMINE-HYDROLYZING PHOSPHOLIPASE D"/>
    <property type="match status" value="1"/>
</dbReference>
<feature type="chain" id="PRO_5003891148" evidence="1">
    <location>
        <begin position="21"/>
        <end position="328"/>
    </location>
</feature>
<gene>
    <name evidence="3" type="ORF">B273_0234</name>
</gene>
<dbReference type="InterPro" id="IPR036866">
    <property type="entry name" value="RibonucZ/Hydroxyglut_hydro"/>
</dbReference>
<dbReference type="Pfam" id="PF12706">
    <property type="entry name" value="Lactamase_B_2"/>
    <property type="match status" value="1"/>
</dbReference>
<evidence type="ECO:0000313" key="4">
    <source>
        <dbReference type="Proteomes" id="UP000010310"/>
    </source>
</evidence>
<dbReference type="AlphaFoldDB" id="K6FER8"/>
<dbReference type="PIRSF" id="PIRSF038896">
    <property type="entry name" value="NAPE-PLD"/>
    <property type="match status" value="1"/>
</dbReference>